<evidence type="ECO:0000259" key="1">
    <source>
        <dbReference type="Pfam" id="PF20305"/>
    </source>
</evidence>
<dbReference type="InterPro" id="IPR046888">
    <property type="entry name" value="pYEATS"/>
</dbReference>
<sequence length="124" mass="14062">MESIRIETYEGNKGLFLVHTWRPSLIEGQVADIVIWLQQHGKGPLSDGQIEKVEYQLGNKFFKEPKVKINAADAFRLEVSAYGPMLSVARIYIKNDPTSLILKRYINFEEPPKKAFHLAAICSG</sequence>
<reference evidence="2 3" key="1">
    <citation type="submission" date="2013-11" db="EMBL/GenBank/DDBJ databases">
        <title>Metagenomic analysis of a methanogenic consortium involved in long chain n-alkane degradation.</title>
        <authorList>
            <person name="Davidova I.A."/>
            <person name="Callaghan A.V."/>
            <person name="Wawrik B."/>
            <person name="Pruitt S."/>
            <person name="Marks C."/>
            <person name="Duncan K.E."/>
            <person name="Suflita J.M."/>
        </authorList>
    </citation>
    <scope>NUCLEOTIDE SEQUENCE [LARGE SCALE GENOMIC DNA]</scope>
    <source>
        <strain evidence="2 3">SPR</strain>
    </source>
</reference>
<evidence type="ECO:0000313" key="3">
    <source>
        <dbReference type="Proteomes" id="UP000032233"/>
    </source>
</evidence>
<keyword evidence="3" id="KW-1185">Reference proteome</keyword>
<dbReference type="Proteomes" id="UP000032233">
    <property type="component" value="Unassembled WGS sequence"/>
</dbReference>
<protein>
    <recommendedName>
        <fullName evidence="1">Prokaryotic YEATS domain-containing protein</fullName>
    </recommendedName>
</protein>
<dbReference type="Pfam" id="PF20305">
    <property type="entry name" value="pYEATS"/>
    <property type="match status" value="1"/>
</dbReference>
<evidence type="ECO:0000313" key="2">
    <source>
        <dbReference type="EMBL" id="KIX12255.1"/>
    </source>
</evidence>
<organism evidence="2 3">
    <name type="scientific">Dethiosulfatarculus sandiegensis</name>
    <dbReference type="NCBI Taxonomy" id="1429043"/>
    <lineage>
        <taxon>Bacteria</taxon>
        <taxon>Pseudomonadati</taxon>
        <taxon>Thermodesulfobacteriota</taxon>
        <taxon>Desulfarculia</taxon>
        <taxon>Desulfarculales</taxon>
        <taxon>Desulfarculaceae</taxon>
        <taxon>Dethiosulfatarculus</taxon>
    </lineage>
</organism>
<dbReference type="EMBL" id="AZAC01000034">
    <property type="protein sequence ID" value="KIX12255.1"/>
    <property type="molecule type" value="Genomic_DNA"/>
</dbReference>
<feature type="domain" description="Prokaryotic YEATS" evidence="1">
    <location>
        <begin position="32"/>
        <end position="107"/>
    </location>
</feature>
<accession>A0A0D2JRW3</accession>
<dbReference type="AlphaFoldDB" id="A0A0D2JRW3"/>
<dbReference type="InParanoid" id="A0A0D2JRW3"/>
<name>A0A0D2JRW3_9BACT</name>
<comment type="caution">
    <text evidence="2">The sequence shown here is derived from an EMBL/GenBank/DDBJ whole genome shotgun (WGS) entry which is preliminary data.</text>
</comment>
<proteinExistence type="predicted"/>
<gene>
    <name evidence="2" type="ORF">X474_19755</name>
</gene>